<dbReference type="GO" id="GO:0030479">
    <property type="term" value="C:actin cortical patch"/>
    <property type="evidence" value="ECO:0007669"/>
    <property type="project" value="TreeGrafter"/>
</dbReference>
<comment type="function">
    <text evidence="5 6">F-actin-capping proteins bind in a Ca(2+)-independent manner to the fast growing ends of actin filaments (barbed end) thereby blocking the exchange of subunits at these ends. Unlike other capping proteins (such as gelsolin and severin), these proteins do not sever actin filaments.</text>
</comment>
<name>A0A8H7AGF6_9EURO</name>
<dbReference type="PANTHER" id="PTHR10653">
    <property type="entry name" value="F-ACTIN-CAPPING PROTEIN SUBUNIT ALPHA"/>
    <property type="match status" value="1"/>
</dbReference>
<protein>
    <recommendedName>
        <fullName evidence="2 6">F-actin-capping protein subunit alpha</fullName>
    </recommendedName>
</protein>
<dbReference type="Gene3D" id="3.90.1150.210">
    <property type="entry name" value="F-actin capping protein, beta subunit"/>
    <property type="match status" value="1"/>
</dbReference>
<gene>
    <name evidence="7" type="ORF">GJ744_009045</name>
</gene>
<keyword evidence="4 6" id="KW-0009">Actin-binding</keyword>
<dbReference type="Pfam" id="PF01267">
    <property type="entry name" value="F-actin_cap_A"/>
    <property type="match status" value="1"/>
</dbReference>
<keyword evidence="8" id="KW-1185">Reference proteome</keyword>
<evidence type="ECO:0000256" key="4">
    <source>
        <dbReference type="ARBA" id="ARBA00023203"/>
    </source>
</evidence>
<dbReference type="InterPro" id="IPR037282">
    <property type="entry name" value="CapZ_alpha/beta"/>
</dbReference>
<dbReference type="PROSITE" id="PS00748">
    <property type="entry name" value="F_ACTIN_CAPPING_A_1"/>
    <property type="match status" value="1"/>
</dbReference>
<evidence type="ECO:0000256" key="3">
    <source>
        <dbReference type="ARBA" id="ARBA00022467"/>
    </source>
</evidence>
<dbReference type="GO" id="GO:0008290">
    <property type="term" value="C:F-actin capping protein complex"/>
    <property type="evidence" value="ECO:0007669"/>
    <property type="project" value="UniProtKB-UniRule"/>
</dbReference>
<evidence type="ECO:0000313" key="8">
    <source>
        <dbReference type="Proteomes" id="UP000606974"/>
    </source>
</evidence>
<comment type="caution">
    <text evidence="7">The sequence shown here is derived from an EMBL/GenBank/DDBJ whole genome shotgun (WGS) entry which is preliminary data.</text>
</comment>
<evidence type="ECO:0000256" key="2">
    <source>
        <dbReference type="ARBA" id="ARBA00014038"/>
    </source>
</evidence>
<organism evidence="7 8">
    <name type="scientific">Endocarpon pusillum</name>
    <dbReference type="NCBI Taxonomy" id="364733"/>
    <lineage>
        <taxon>Eukaryota</taxon>
        <taxon>Fungi</taxon>
        <taxon>Dikarya</taxon>
        <taxon>Ascomycota</taxon>
        <taxon>Pezizomycotina</taxon>
        <taxon>Eurotiomycetes</taxon>
        <taxon>Chaetothyriomycetidae</taxon>
        <taxon>Verrucariales</taxon>
        <taxon>Verrucariaceae</taxon>
        <taxon>Endocarpon</taxon>
    </lineage>
</organism>
<reference evidence="7" key="1">
    <citation type="submission" date="2020-02" db="EMBL/GenBank/DDBJ databases">
        <authorList>
            <person name="Palmer J.M."/>
        </authorList>
    </citation>
    <scope>NUCLEOTIDE SEQUENCE</scope>
    <source>
        <strain evidence="7">EPUS1.4</strain>
        <tissue evidence="7">Thallus</tissue>
    </source>
</reference>
<dbReference type="InterPro" id="IPR042276">
    <property type="entry name" value="CapZ_alpha/beta_2"/>
</dbReference>
<dbReference type="SUPFAM" id="SSF90096">
    <property type="entry name" value="Subunits of heterodimeric actin filament capping protein Capz"/>
    <property type="match status" value="1"/>
</dbReference>
<dbReference type="GO" id="GO:0051016">
    <property type="term" value="P:barbed-end actin filament capping"/>
    <property type="evidence" value="ECO:0007669"/>
    <property type="project" value="UniProtKB-UniRule"/>
</dbReference>
<evidence type="ECO:0000313" key="7">
    <source>
        <dbReference type="EMBL" id="KAF7508653.1"/>
    </source>
</evidence>
<evidence type="ECO:0000256" key="5">
    <source>
        <dbReference type="ARBA" id="ARBA00025389"/>
    </source>
</evidence>
<dbReference type="GO" id="GO:0030036">
    <property type="term" value="P:actin cytoskeleton organization"/>
    <property type="evidence" value="ECO:0007669"/>
    <property type="project" value="TreeGrafter"/>
</dbReference>
<dbReference type="Proteomes" id="UP000606974">
    <property type="component" value="Unassembled WGS sequence"/>
</dbReference>
<accession>A0A8H7AGF6</accession>
<evidence type="ECO:0000256" key="1">
    <source>
        <dbReference type="ARBA" id="ARBA00010479"/>
    </source>
</evidence>
<keyword evidence="3 6" id="KW-0117">Actin capping</keyword>
<dbReference type="PRINTS" id="PR00191">
    <property type="entry name" value="FACTINCAPA"/>
</dbReference>
<comment type="subunit">
    <text evidence="6">Heterodimer of an alpha and a beta subunit.</text>
</comment>
<comment type="similarity">
    <text evidence="1 6">Belongs to the F-actin-capping protein alpha subunit family.</text>
</comment>
<proteinExistence type="inferred from homology"/>
<dbReference type="AlphaFoldDB" id="A0A8H7AGF6"/>
<sequence length="299" mass="33018">MSSTTEIASSFIQDAPPGELQDVVKDIQSLTSDTDPFLLSRLKPAFQKYNEEQLATAELPARTEPVIISKYNRLPDGRYFDSESNTSFDFDHVTQKASKPQSYTHPSPHRDLVASLQKSFSNYAHEHFPSATYGVYPTMPAEDSDTDSNSSSLALLLVSNRYSPGNFWNGRWRSSYVFSPGTHDISGTIAITVHYYEDGNVSLTTRKPVHMALSPPPVSSSSSSDDDDHATTVVAAEVVKKIAAAEKAYQIEVNTAFVAMNEEGFKGLRRQLPVTRQKVEWEKVGGYRLGGDLRGGGQR</sequence>
<evidence type="ECO:0000256" key="6">
    <source>
        <dbReference type="RuleBase" id="RU365077"/>
    </source>
</evidence>
<dbReference type="PROSITE" id="PS00749">
    <property type="entry name" value="F_ACTIN_CAPPING_A_2"/>
    <property type="match status" value="1"/>
</dbReference>
<dbReference type="GO" id="GO:0051015">
    <property type="term" value="F:actin filament binding"/>
    <property type="evidence" value="ECO:0007669"/>
    <property type="project" value="TreeGrafter"/>
</dbReference>
<dbReference type="Gene3D" id="3.30.1140.60">
    <property type="entry name" value="F-actin capping protein, alpha subunit"/>
    <property type="match status" value="1"/>
</dbReference>
<dbReference type="PANTHER" id="PTHR10653:SF0">
    <property type="entry name" value="F-ACTIN-CAPPING PROTEIN SUBUNIT ALPHA"/>
    <property type="match status" value="1"/>
</dbReference>
<dbReference type="InterPro" id="IPR002189">
    <property type="entry name" value="CapZ_alpha"/>
</dbReference>
<dbReference type="OrthoDB" id="340550at2759"/>
<dbReference type="InterPro" id="IPR017865">
    <property type="entry name" value="F-actin_cap_asu_CS"/>
</dbReference>
<dbReference type="InterPro" id="IPR042489">
    <property type="entry name" value="CapZ_alpha_1"/>
</dbReference>
<dbReference type="EMBL" id="JAACFV010000051">
    <property type="protein sequence ID" value="KAF7508653.1"/>
    <property type="molecule type" value="Genomic_DNA"/>
</dbReference>